<protein>
    <recommendedName>
        <fullName evidence="4">DUF1376 domain-containing protein</fullName>
    </recommendedName>
</protein>
<gene>
    <name evidence="2" type="ORF">AOC25_06825</name>
</gene>
<reference evidence="2" key="1">
    <citation type="journal article" date="2017" name="Appl. Environ. Microbiol.">
        <title>Microdiversification of a pelagic Polynucleobacter species is mainly driven by acquisition of genomic islands from a partially interspecific gene pool.</title>
        <authorList>
            <person name="Hoetzinger M."/>
            <person name="Hahn M.W."/>
            <person name="Jezberova J."/>
            <person name="Schmidt J."/>
            <person name="Koll U."/>
        </authorList>
    </citation>
    <scope>NUCLEOTIDE SEQUENCE</scope>
    <source>
        <strain evidence="2">MWH-RechtKol4</strain>
    </source>
</reference>
<evidence type="ECO:0000313" key="3">
    <source>
        <dbReference type="Proteomes" id="UP000182060"/>
    </source>
</evidence>
<evidence type="ECO:0000313" key="2">
    <source>
        <dbReference type="EMBL" id="APC01345.1"/>
    </source>
</evidence>
<dbReference type="EMBL" id="CP015017">
    <property type="protein sequence ID" value="APC01345.1"/>
    <property type="molecule type" value="Genomic_DNA"/>
</dbReference>
<feature type="region of interest" description="Disordered" evidence="1">
    <location>
        <begin position="67"/>
        <end position="92"/>
    </location>
</feature>
<evidence type="ECO:0008006" key="4">
    <source>
        <dbReference type="Google" id="ProtNLM"/>
    </source>
</evidence>
<feature type="compositionally biased region" description="Basic and acidic residues" evidence="1">
    <location>
        <begin position="72"/>
        <end position="83"/>
    </location>
</feature>
<evidence type="ECO:0000256" key="1">
    <source>
        <dbReference type="SAM" id="MobiDB-lite"/>
    </source>
</evidence>
<dbReference type="Proteomes" id="UP000182060">
    <property type="component" value="Chromosome"/>
</dbReference>
<organism evidence="2 3">
    <name type="scientific">Polynucleobacter asymbioticus</name>
    <dbReference type="NCBI Taxonomy" id="576611"/>
    <lineage>
        <taxon>Bacteria</taxon>
        <taxon>Pseudomonadati</taxon>
        <taxon>Pseudomonadota</taxon>
        <taxon>Betaproteobacteria</taxon>
        <taxon>Burkholderiales</taxon>
        <taxon>Burkholderiaceae</taxon>
        <taxon>Polynucleobacter</taxon>
    </lineage>
</organism>
<accession>A0AAC9NGF2</accession>
<dbReference type="AlphaFoldDB" id="A0AAC9NGF2"/>
<proteinExistence type="predicted"/>
<name>A0AAC9NGF2_9BURK</name>
<sequence length="235" mass="26268">MAYLRILWLYYDKDGIVEHDVEQIAFEVGSDPKTVELIIKTYFQIEGNFIKQSRCDKEIAGYLKKSTGGKEGANKRWNNKDSDSLPNGLPNADAMPTQCDPNANQEPITNNHKPIKNKNITTPDGVDVVVFNDFVALRKSKKSPVTETVIKTFEKEAQKAGLSLQDVMELCIKRGWVGFEANWVDPKPESRNRHDRQMKTLAGLTGGIHGNSSDANFIPINESIDMENSNANLLG</sequence>